<keyword evidence="3 13" id="KW-0548">Nucleotidyltransferase</keyword>
<evidence type="ECO:0000256" key="6">
    <source>
        <dbReference type="ARBA" id="ARBA00023144"/>
    </source>
</evidence>
<dbReference type="GO" id="GO:0008108">
    <property type="term" value="F:UDP-glucose:hexose-1-phosphate uridylyltransferase activity"/>
    <property type="evidence" value="ECO:0007669"/>
    <property type="project" value="UniProtKB-UniRule"/>
</dbReference>
<comment type="cofactor">
    <cofactor evidence="10">
        <name>Zn(2+)</name>
        <dbReference type="ChEBI" id="CHEBI:29105"/>
    </cofactor>
    <text evidence="10">Binds 1 zinc ion per subunit.</text>
</comment>
<proteinExistence type="inferred from homology"/>
<feature type="binding site" evidence="10">
    <location>
        <position position="50"/>
    </location>
    <ligand>
        <name>Zn(2+)</name>
        <dbReference type="ChEBI" id="CHEBI:29105"/>
    </ligand>
</feature>
<evidence type="ECO:0000259" key="12">
    <source>
        <dbReference type="Pfam" id="PF02744"/>
    </source>
</evidence>
<evidence type="ECO:0000313" key="14">
    <source>
        <dbReference type="Proteomes" id="UP000008204"/>
    </source>
</evidence>
<dbReference type="PIRSF" id="PIRSF000808">
    <property type="entry name" value="GalT"/>
    <property type="match status" value="1"/>
</dbReference>
<dbReference type="OrthoDB" id="9769064at2"/>
<dbReference type="SUPFAM" id="SSF54197">
    <property type="entry name" value="HIT-like"/>
    <property type="match status" value="2"/>
</dbReference>
<comment type="similarity">
    <text evidence="1">Belongs to the galactose-1-phosphate uridylyltransferase type 1 family.</text>
</comment>
<protein>
    <recommendedName>
        <fullName evidence="8">Galactose-1-phosphate uridylyltransferase</fullName>
        <ecNumber evidence="8">2.7.7.12</ecNumber>
    </recommendedName>
</protein>
<dbReference type="Gene3D" id="3.30.428.10">
    <property type="entry name" value="HIT-like"/>
    <property type="match status" value="2"/>
</dbReference>
<sequence length="333" mass="38637">MIESGQIRLNKATGQWVIYAPSRRKRPQDFQQVSQTKNSLINDHQSCPFCPHDQILKERVILELINPKNNQWQTRVVTNQFPALTTLEPPQRTLEGIYMTMPGYGYHEVIIESPEHQQTIATMSIEEIEILIETYHQRYLKLMEDSQTMMVIIFRNHGKAAGASLRHPHSQIIGTAIVPSHRRWQETEAQRYFDHWGHCVYCDILAFEQQDKKRIITENNLFLAFVPFAAEVPCEILIMPKHHQADFGSITPEEKTAFAEILHDVLGRLYYKLHNPDYNYVINTAARYKADEPQLHWYCKVQPRLTTPAGFEIGSGMRINPSIPEVDAAFLRD</sequence>
<dbReference type="EC" id="2.7.7.12" evidence="8"/>
<dbReference type="HOGENOM" id="CLU_029960_1_0_3"/>
<evidence type="ECO:0000256" key="7">
    <source>
        <dbReference type="ARBA" id="ARBA00023277"/>
    </source>
</evidence>
<feature type="binding site" evidence="10">
    <location>
        <position position="47"/>
    </location>
    <ligand>
        <name>Zn(2+)</name>
        <dbReference type="ChEBI" id="CHEBI:29105"/>
    </ligand>
</feature>
<accession>B7JZC7</accession>
<dbReference type="RefSeq" id="WP_012596599.1">
    <property type="nucleotide sequence ID" value="NC_011726.1"/>
</dbReference>
<keyword evidence="14" id="KW-1185">Reference proteome</keyword>
<feature type="binding site" evidence="10">
    <location>
        <position position="167"/>
    </location>
    <ligand>
        <name>Zn(2+)</name>
        <dbReference type="ChEBI" id="CHEBI:29105"/>
    </ligand>
</feature>
<keyword evidence="7" id="KW-0119">Carbohydrate metabolism</keyword>
<reference evidence="14" key="1">
    <citation type="journal article" date="2011" name="MBio">
        <title>Novel metabolic attributes of the genus Cyanothece, comprising a group of unicellular nitrogen-fixing Cyanobacteria.</title>
        <authorList>
            <person name="Bandyopadhyay A."/>
            <person name="Elvitigala T."/>
            <person name="Welsh E."/>
            <person name="Stockel J."/>
            <person name="Liberton M."/>
            <person name="Min H."/>
            <person name="Sherman L.A."/>
            <person name="Pakrasi H.B."/>
        </authorList>
    </citation>
    <scope>NUCLEOTIDE SEQUENCE [LARGE SCALE GENOMIC DNA]</scope>
    <source>
        <strain evidence="14">PCC 8801</strain>
    </source>
</reference>
<dbReference type="NCBIfam" id="TIGR00209">
    <property type="entry name" value="galT_1"/>
    <property type="match status" value="1"/>
</dbReference>
<dbReference type="eggNOG" id="COG1085">
    <property type="taxonomic scope" value="Bacteria"/>
</dbReference>
<dbReference type="InterPro" id="IPR036265">
    <property type="entry name" value="HIT-like_sf"/>
</dbReference>
<evidence type="ECO:0000256" key="8">
    <source>
        <dbReference type="NCBIfam" id="TIGR00209"/>
    </source>
</evidence>
<keyword evidence="4 10" id="KW-0479">Metal-binding</keyword>
<dbReference type="PANTHER" id="PTHR42763:SF2">
    <property type="entry name" value="ADP-GLUCOSE PHOSPHORYLASE"/>
    <property type="match status" value="1"/>
</dbReference>
<dbReference type="AlphaFoldDB" id="B7JZC7"/>
<dbReference type="UniPathway" id="UPA00214"/>
<dbReference type="GO" id="GO:0006012">
    <property type="term" value="P:galactose metabolic process"/>
    <property type="evidence" value="ECO:0007669"/>
    <property type="project" value="UniProtKB-UniRule"/>
</dbReference>
<evidence type="ECO:0000256" key="9">
    <source>
        <dbReference type="PIRSR" id="PIRSR000808-1"/>
    </source>
</evidence>
<name>B7JZC7_RIPO1</name>
<dbReference type="GO" id="GO:0008270">
    <property type="term" value="F:zinc ion binding"/>
    <property type="evidence" value="ECO:0007669"/>
    <property type="project" value="InterPro"/>
</dbReference>
<evidence type="ECO:0000313" key="13">
    <source>
        <dbReference type="EMBL" id="ACK67338.1"/>
    </source>
</evidence>
<evidence type="ECO:0000256" key="5">
    <source>
        <dbReference type="ARBA" id="ARBA00022833"/>
    </source>
</evidence>
<keyword evidence="5 10" id="KW-0862">Zinc</keyword>
<feature type="domain" description="Galactose-1-phosphate uridyl transferase N-terminal" evidence="11">
    <location>
        <begin position="6"/>
        <end position="179"/>
    </location>
</feature>
<evidence type="ECO:0000256" key="2">
    <source>
        <dbReference type="ARBA" id="ARBA00022679"/>
    </source>
</evidence>
<dbReference type="KEGG" id="cyp:PCC8801_3370"/>
<keyword evidence="2 13" id="KW-0808">Transferase</keyword>
<dbReference type="Pfam" id="PF01087">
    <property type="entry name" value="GalP_UDP_transf"/>
    <property type="match status" value="1"/>
</dbReference>
<evidence type="ECO:0000256" key="4">
    <source>
        <dbReference type="ARBA" id="ARBA00022723"/>
    </source>
</evidence>
<gene>
    <name evidence="13" type="ordered locus">PCC8801_3370</name>
</gene>
<evidence type="ECO:0000256" key="1">
    <source>
        <dbReference type="ARBA" id="ARBA00010951"/>
    </source>
</evidence>
<organism evidence="13 14">
    <name type="scientific">Rippkaea orientalis (strain PCC 8801 / RF-1)</name>
    <name type="common">Cyanothece sp. (strain PCC 8801)</name>
    <dbReference type="NCBI Taxonomy" id="41431"/>
    <lineage>
        <taxon>Bacteria</taxon>
        <taxon>Bacillati</taxon>
        <taxon>Cyanobacteriota</taxon>
        <taxon>Cyanophyceae</taxon>
        <taxon>Oscillatoriophycideae</taxon>
        <taxon>Chroococcales</taxon>
        <taxon>Aphanothecaceae</taxon>
        <taxon>Rippkaea</taxon>
        <taxon>Rippkaea orientalis</taxon>
    </lineage>
</organism>
<evidence type="ECO:0000256" key="3">
    <source>
        <dbReference type="ARBA" id="ARBA00022695"/>
    </source>
</evidence>
<keyword evidence="6" id="KW-0299">Galactose metabolism</keyword>
<dbReference type="STRING" id="41431.PCC8801_3370"/>
<dbReference type="InterPro" id="IPR005849">
    <property type="entry name" value="GalP_Utransf_N"/>
</dbReference>
<dbReference type="Proteomes" id="UP000008204">
    <property type="component" value="Chromosome"/>
</dbReference>
<feature type="binding site" evidence="10">
    <location>
        <position position="116"/>
    </location>
    <ligand>
        <name>Zn(2+)</name>
        <dbReference type="ChEBI" id="CHEBI:29105"/>
    </ligand>
</feature>
<dbReference type="PANTHER" id="PTHR42763">
    <property type="entry name" value="ADP-GLUCOSE PHOSPHORYLASE"/>
    <property type="match status" value="1"/>
</dbReference>
<evidence type="ECO:0000256" key="10">
    <source>
        <dbReference type="PIRSR" id="PIRSR000808-3"/>
    </source>
</evidence>
<dbReference type="InterPro" id="IPR053177">
    <property type="entry name" value="ADP-glucose_phosphorylase"/>
</dbReference>
<dbReference type="EMBL" id="CP001287">
    <property type="protein sequence ID" value="ACK67338.1"/>
    <property type="molecule type" value="Genomic_DNA"/>
</dbReference>
<feature type="active site" description="Tele-UMP-histidine intermediate" evidence="9">
    <location>
        <position position="169"/>
    </location>
</feature>
<dbReference type="InterPro" id="IPR001937">
    <property type="entry name" value="GalP_UDPtransf1"/>
</dbReference>
<evidence type="ECO:0000259" key="11">
    <source>
        <dbReference type="Pfam" id="PF01087"/>
    </source>
</evidence>
<feature type="domain" description="Galactose-1-phosphate uridyl transferase C-terminal" evidence="12">
    <location>
        <begin position="189"/>
        <end position="298"/>
    </location>
</feature>
<dbReference type="InterPro" id="IPR005850">
    <property type="entry name" value="GalP_Utransf_C"/>
</dbReference>
<dbReference type="Pfam" id="PF02744">
    <property type="entry name" value="GalP_UDP_tr_C"/>
    <property type="match status" value="1"/>
</dbReference>